<evidence type="ECO:0000313" key="3">
    <source>
        <dbReference type="Proteomes" id="UP000679179"/>
    </source>
</evidence>
<evidence type="ECO:0000313" key="2">
    <source>
        <dbReference type="EMBL" id="GIM28516.1"/>
    </source>
</evidence>
<dbReference type="PANTHER" id="PTHR43233">
    <property type="entry name" value="FAMILY N-ACETYLTRANSFERASE, PUTATIVE (AFU_ORTHOLOGUE AFUA_6G03350)-RELATED"/>
    <property type="match status" value="1"/>
</dbReference>
<organism evidence="2 3">
    <name type="scientific">Clostridium polyendosporum</name>
    <dbReference type="NCBI Taxonomy" id="69208"/>
    <lineage>
        <taxon>Bacteria</taxon>
        <taxon>Bacillati</taxon>
        <taxon>Bacillota</taxon>
        <taxon>Clostridia</taxon>
        <taxon>Eubacteriales</taxon>
        <taxon>Clostridiaceae</taxon>
        <taxon>Clostridium</taxon>
    </lineage>
</organism>
<dbReference type="Gene3D" id="3.40.630.30">
    <property type="match status" value="1"/>
</dbReference>
<sequence>MELIEHEYIFTDDKTKINLNAVHNLLKQSHWAQNRPLEIIAKSIENSLCFSIHHDNVQIGFARVVSDCAVYSLISDVIIDEKYRGTGLGKKFINFISNHPTIKDTSRVLWTRYAENLYLQCDFKEENHYKFLFKRP</sequence>
<dbReference type="CDD" id="cd04301">
    <property type="entry name" value="NAT_SF"/>
    <property type="match status" value="1"/>
</dbReference>
<protein>
    <submittedName>
        <fullName evidence="2">N-acetyltransferase</fullName>
    </submittedName>
</protein>
<dbReference type="InterPro" id="IPR000182">
    <property type="entry name" value="GNAT_dom"/>
</dbReference>
<dbReference type="Pfam" id="PF13508">
    <property type="entry name" value="Acetyltransf_7"/>
    <property type="match status" value="1"/>
</dbReference>
<dbReference type="SUPFAM" id="SSF55729">
    <property type="entry name" value="Acyl-CoA N-acyltransferases (Nat)"/>
    <property type="match status" value="1"/>
</dbReference>
<accession>A0A919VGD5</accession>
<dbReference type="EMBL" id="BOPZ01000007">
    <property type="protein sequence ID" value="GIM28516.1"/>
    <property type="molecule type" value="Genomic_DNA"/>
</dbReference>
<dbReference type="RefSeq" id="WP_212903241.1">
    <property type="nucleotide sequence ID" value="NZ_BOPZ01000007.1"/>
</dbReference>
<evidence type="ECO:0000259" key="1">
    <source>
        <dbReference type="Pfam" id="PF13508"/>
    </source>
</evidence>
<reference evidence="2" key="1">
    <citation type="submission" date="2021-03" db="EMBL/GenBank/DDBJ databases">
        <title>Taxonomic study of Clostridium polyendosporum from meadow-gley soil under rice.</title>
        <authorList>
            <person name="Kobayashi H."/>
            <person name="Tanizawa Y."/>
            <person name="Yagura M."/>
        </authorList>
    </citation>
    <scope>NUCLEOTIDE SEQUENCE</scope>
    <source>
        <strain evidence="2">JCM 30710</strain>
    </source>
</reference>
<dbReference type="Proteomes" id="UP000679179">
    <property type="component" value="Unassembled WGS sequence"/>
</dbReference>
<dbReference type="PANTHER" id="PTHR43233:SF1">
    <property type="entry name" value="FAMILY N-ACETYLTRANSFERASE, PUTATIVE (AFU_ORTHOLOGUE AFUA_6G03350)-RELATED"/>
    <property type="match status" value="1"/>
</dbReference>
<name>A0A919VGD5_9CLOT</name>
<feature type="domain" description="N-acetyltransferase" evidence="1">
    <location>
        <begin position="46"/>
        <end position="125"/>
    </location>
</feature>
<dbReference type="InterPro" id="IPR053144">
    <property type="entry name" value="Acetyltransferase_Butenolide"/>
</dbReference>
<gene>
    <name evidence="2" type="ORF">CPJCM30710_11820</name>
</gene>
<comment type="caution">
    <text evidence="2">The sequence shown here is derived from an EMBL/GenBank/DDBJ whole genome shotgun (WGS) entry which is preliminary data.</text>
</comment>
<dbReference type="GO" id="GO:0016747">
    <property type="term" value="F:acyltransferase activity, transferring groups other than amino-acyl groups"/>
    <property type="evidence" value="ECO:0007669"/>
    <property type="project" value="InterPro"/>
</dbReference>
<proteinExistence type="predicted"/>
<keyword evidence="3" id="KW-1185">Reference proteome</keyword>
<dbReference type="InterPro" id="IPR016181">
    <property type="entry name" value="Acyl_CoA_acyltransferase"/>
</dbReference>
<dbReference type="AlphaFoldDB" id="A0A919VGD5"/>